<evidence type="ECO:0000256" key="3">
    <source>
        <dbReference type="ARBA" id="ARBA00011233"/>
    </source>
</evidence>
<evidence type="ECO:0000259" key="9">
    <source>
        <dbReference type="SMART" id="SM00607"/>
    </source>
</evidence>
<comment type="subunit">
    <text evidence="3">Homotrimer.</text>
</comment>
<organism evidence="10 11">
    <name type="scientific">Dreissena polymorpha</name>
    <name type="common">Zebra mussel</name>
    <name type="synonym">Mytilus polymorpha</name>
    <dbReference type="NCBI Taxonomy" id="45954"/>
    <lineage>
        <taxon>Eukaryota</taxon>
        <taxon>Metazoa</taxon>
        <taxon>Spiralia</taxon>
        <taxon>Lophotrochozoa</taxon>
        <taxon>Mollusca</taxon>
        <taxon>Bivalvia</taxon>
        <taxon>Autobranchia</taxon>
        <taxon>Heteroconchia</taxon>
        <taxon>Euheterodonta</taxon>
        <taxon>Imparidentia</taxon>
        <taxon>Neoheterodontei</taxon>
        <taxon>Myida</taxon>
        <taxon>Dreissenoidea</taxon>
        <taxon>Dreissenidae</taxon>
        <taxon>Dreissena</taxon>
    </lineage>
</organism>
<feature type="signal peptide" evidence="8">
    <location>
        <begin position="1"/>
        <end position="22"/>
    </location>
</feature>
<evidence type="ECO:0000256" key="5">
    <source>
        <dbReference type="ARBA" id="ARBA00022734"/>
    </source>
</evidence>
<dbReference type="SUPFAM" id="SSF57414">
    <property type="entry name" value="Hairpin loop containing domain-like"/>
    <property type="match status" value="1"/>
</dbReference>
<accession>A0A9D4JXT1</accession>
<feature type="chain" id="PRO_5038602197" description="Fucolectin tachylectin-4 pentraxin-1 domain-containing protein" evidence="8">
    <location>
        <begin position="23"/>
        <end position="252"/>
    </location>
</feature>
<evidence type="ECO:0000313" key="11">
    <source>
        <dbReference type="Proteomes" id="UP000828390"/>
    </source>
</evidence>
<proteinExistence type="inferred from homology"/>
<keyword evidence="11" id="KW-1185">Reference proteome</keyword>
<evidence type="ECO:0000256" key="8">
    <source>
        <dbReference type="SAM" id="SignalP"/>
    </source>
</evidence>
<dbReference type="GO" id="GO:0046872">
    <property type="term" value="F:metal ion binding"/>
    <property type="evidence" value="ECO:0007669"/>
    <property type="project" value="UniProtKB-KW"/>
</dbReference>
<dbReference type="Proteomes" id="UP000828390">
    <property type="component" value="Unassembled WGS sequence"/>
</dbReference>
<dbReference type="InterPro" id="IPR003609">
    <property type="entry name" value="Pan_app"/>
</dbReference>
<dbReference type="PANTHER" id="PTHR45713:SF6">
    <property type="entry name" value="F5_8 TYPE C DOMAIN-CONTAINING PROTEIN"/>
    <property type="match status" value="1"/>
</dbReference>
<dbReference type="EMBL" id="JAIWYP010000005">
    <property type="protein sequence ID" value="KAH3827901.1"/>
    <property type="molecule type" value="Genomic_DNA"/>
</dbReference>
<reference evidence="10" key="2">
    <citation type="submission" date="2020-11" db="EMBL/GenBank/DDBJ databases">
        <authorList>
            <person name="McCartney M.A."/>
            <person name="Auch B."/>
            <person name="Kono T."/>
            <person name="Mallez S."/>
            <person name="Becker A."/>
            <person name="Gohl D.M."/>
            <person name="Silverstein K.A.T."/>
            <person name="Koren S."/>
            <person name="Bechman K.B."/>
            <person name="Herman A."/>
            <person name="Abrahante J.E."/>
            <person name="Garbe J."/>
        </authorList>
    </citation>
    <scope>NUCLEOTIDE SEQUENCE</scope>
    <source>
        <strain evidence="10">Duluth1</strain>
        <tissue evidence="10">Whole animal</tissue>
    </source>
</reference>
<dbReference type="SUPFAM" id="SSF49785">
    <property type="entry name" value="Galactose-binding domain-like"/>
    <property type="match status" value="1"/>
</dbReference>
<dbReference type="InterPro" id="IPR008979">
    <property type="entry name" value="Galactose-bd-like_sf"/>
</dbReference>
<evidence type="ECO:0000313" key="10">
    <source>
        <dbReference type="EMBL" id="KAH3827901.1"/>
    </source>
</evidence>
<dbReference type="SMART" id="SM00607">
    <property type="entry name" value="FTP"/>
    <property type="match status" value="1"/>
</dbReference>
<comment type="similarity">
    <text evidence="2">Belongs to the fucolectin family.</text>
</comment>
<dbReference type="InterPro" id="IPR051941">
    <property type="entry name" value="BG_Antigen-Binding_Lectin"/>
</dbReference>
<name>A0A9D4JXT1_DREPO</name>
<reference evidence="10" key="1">
    <citation type="journal article" date="2019" name="bioRxiv">
        <title>The Genome of the Zebra Mussel, Dreissena polymorpha: A Resource for Invasive Species Research.</title>
        <authorList>
            <person name="McCartney M.A."/>
            <person name="Auch B."/>
            <person name="Kono T."/>
            <person name="Mallez S."/>
            <person name="Zhang Y."/>
            <person name="Obille A."/>
            <person name="Becker A."/>
            <person name="Abrahante J.E."/>
            <person name="Garbe J."/>
            <person name="Badalamenti J.P."/>
            <person name="Herman A."/>
            <person name="Mangelson H."/>
            <person name="Liachko I."/>
            <person name="Sullivan S."/>
            <person name="Sone E.D."/>
            <person name="Koren S."/>
            <person name="Silverstein K.A.T."/>
            <person name="Beckman K.B."/>
            <person name="Gohl D.M."/>
        </authorList>
    </citation>
    <scope>NUCLEOTIDE SEQUENCE</scope>
    <source>
        <strain evidence="10">Duluth1</strain>
        <tissue evidence="10">Whole animal</tissue>
    </source>
</reference>
<keyword evidence="5" id="KW-0430">Lectin</keyword>
<keyword evidence="7" id="KW-1015">Disulfide bond</keyword>
<dbReference type="GO" id="GO:0042806">
    <property type="term" value="F:fucose binding"/>
    <property type="evidence" value="ECO:0007669"/>
    <property type="project" value="UniProtKB-ARBA"/>
</dbReference>
<evidence type="ECO:0000256" key="7">
    <source>
        <dbReference type="ARBA" id="ARBA00023157"/>
    </source>
</evidence>
<dbReference type="Gene3D" id="2.60.120.260">
    <property type="entry name" value="Galactose-binding domain-like"/>
    <property type="match status" value="1"/>
</dbReference>
<evidence type="ECO:0000256" key="1">
    <source>
        <dbReference type="ARBA" id="ARBA00002219"/>
    </source>
</evidence>
<comment type="function">
    <text evidence="1">Acts as a defensive agent. Recognizes blood group fucosylated oligosaccharides including A, B, H and Lewis B-type antigens. Does not recognize Lewis A antigen and has low affinity for monovalent haptens.</text>
</comment>
<dbReference type="Pfam" id="PF00024">
    <property type="entry name" value="PAN_1"/>
    <property type="match status" value="1"/>
</dbReference>
<dbReference type="AlphaFoldDB" id="A0A9D4JXT1"/>
<evidence type="ECO:0000256" key="2">
    <source>
        <dbReference type="ARBA" id="ARBA00010147"/>
    </source>
</evidence>
<keyword evidence="8" id="KW-0732">Signal</keyword>
<protein>
    <recommendedName>
        <fullName evidence="9">Fucolectin tachylectin-4 pentraxin-1 domain-containing protein</fullName>
    </recommendedName>
</protein>
<comment type="caution">
    <text evidence="10">The sequence shown here is derived from an EMBL/GenBank/DDBJ whole genome shotgun (WGS) entry which is preliminary data.</text>
</comment>
<sequence length="252" mass="27560">MWYTLLLSLSVRLCSVVGIVAALNIAQGKQAYQPDTLFYDYLATADLAVDGNVNQHYHQGRSCAHTISTGNVSWEVDLQGIFVIESVKIYNRLDYGTHFLQNVELLIGMSRDGFHAQAGFHPGAVGATYTFVLGTPMYGRWVKVANHSPGNVLHLCEVQVEGSVWSPIKAMGSHKYAVFVNHFHTGTALAMTRNIWTDIICASQCSKTQNCVSAHYNKATLTCSLFDTLNFQIGGGADDVIIVISYYTGAVA</sequence>
<dbReference type="PANTHER" id="PTHR45713">
    <property type="entry name" value="FTP DOMAIN-CONTAINING PROTEIN"/>
    <property type="match status" value="1"/>
</dbReference>
<keyword evidence="6" id="KW-0106">Calcium</keyword>
<gene>
    <name evidence="10" type="ORF">DPMN_129847</name>
</gene>
<evidence type="ECO:0000256" key="4">
    <source>
        <dbReference type="ARBA" id="ARBA00022723"/>
    </source>
</evidence>
<dbReference type="GO" id="GO:0001868">
    <property type="term" value="P:regulation of complement activation, lectin pathway"/>
    <property type="evidence" value="ECO:0007669"/>
    <property type="project" value="UniProtKB-ARBA"/>
</dbReference>
<feature type="domain" description="Fucolectin tachylectin-4 pentraxin-1" evidence="9">
    <location>
        <begin position="22"/>
        <end position="169"/>
    </location>
</feature>
<dbReference type="GO" id="GO:0010185">
    <property type="term" value="P:regulation of cellular defense response"/>
    <property type="evidence" value="ECO:0007669"/>
    <property type="project" value="UniProtKB-ARBA"/>
</dbReference>
<dbReference type="InterPro" id="IPR006585">
    <property type="entry name" value="FTP1"/>
</dbReference>
<evidence type="ECO:0000256" key="6">
    <source>
        <dbReference type="ARBA" id="ARBA00022837"/>
    </source>
</evidence>
<keyword evidence="4" id="KW-0479">Metal-binding</keyword>
<dbReference type="Pfam" id="PF22633">
    <property type="entry name" value="F5_F8_type_C_2"/>
    <property type="match status" value="1"/>
</dbReference>